<evidence type="ECO:0000256" key="1">
    <source>
        <dbReference type="ARBA" id="ARBA00004240"/>
    </source>
</evidence>
<keyword evidence="2" id="KW-0813">Transport</keyword>
<organism evidence="7">
    <name type="scientific">Diabrotica virgifera virgifera</name>
    <name type="common">western corn rootworm</name>
    <dbReference type="NCBI Taxonomy" id="50390"/>
    <lineage>
        <taxon>Eukaryota</taxon>
        <taxon>Metazoa</taxon>
        <taxon>Ecdysozoa</taxon>
        <taxon>Arthropoda</taxon>
        <taxon>Hexapoda</taxon>
        <taxon>Insecta</taxon>
        <taxon>Pterygota</taxon>
        <taxon>Neoptera</taxon>
        <taxon>Endopterygota</taxon>
        <taxon>Coleoptera</taxon>
        <taxon>Polyphaga</taxon>
        <taxon>Cucujiformia</taxon>
        <taxon>Chrysomeloidea</taxon>
        <taxon>Chrysomelidae</taxon>
        <taxon>Galerucinae</taxon>
        <taxon>Diabroticina</taxon>
        <taxon>Diabroticites</taxon>
        <taxon>Diabrotica</taxon>
    </lineage>
</organism>
<proteinExistence type="predicted"/>
<dbReference type="Gene3D" id="2.30.230.10">
    <property type="entry name" value="Lipovitellin, beta-sheet shell regions, chain A"/>
    <property type="match status" value="1"/>
</dbReference>
<dbReference type="GO" id="GO:0005783">
    <property type="term" value="C:endoplasmic reticulum"/>
    <property type="evidence" value="ECO:0007669"/>
    <property type="project" value="UniProtKB-SubCell"/>
</dbReference>
<evidence type="ECO:0000256" key="2">
    <source>
        <dbReference type="ARBA" id="ARBA00022448"/>
    </source>
</evidence>
<evidence type="ECO:0000256" key="3">
    <source>
        <dbReference type="ARBA" id="ARBA00022729"/>
    </source>
</evidence>
<dbReference type="InParanoid" id="A0A6P7FS62"/>
<dbReference type="GO" id="GO:0042157">
    <property type="term" value="P:lipoprotein metabolic process"/>
    <property type="evidence" value="ECO:0007669"/>
    <property type="project" value="TreeGrafter"/>
</dbReference>
<dbReference type="SUPFAM" id="SSF48431">
    <property type="entry name" value="Lipovitellin-phosvitin complex, superhelical domain"/>
    <property type="match status" value="1"/>
</dbReference>
<dbReference type="InterPro" id="IPR015819">
    <property type="entry name" value="Lipid_transp_b-sht_shell"/>
</dbReference>
<comment type="caution">
    <text evidence="5">Lacks conserved residue(s) required for the propagation of feature annotation.</text>
</comment>
<dbReference type="GO" id="GO:0008289">
    <property type="term" value="F:lipid binding"/>
    <property type="evidence" value="ECO:0007669"/>
    <property type="project" value="InterPro"/>
</dbReference>
<dbReference type="InterPro" id="IPR045811">
    <property type="entry name" value="MTP_lip-bd"/>
</dbReference>
<dbReference type="FunCoup" id="A0A6P7FS62">
    <property type="interactions" value="429"/>
</dbReference>
<dbReference type="PANTHER" id="PTHR13024:SF0">
    <property type="entry name" value="MICROSOMAL TRIACYLGLYCEROL TRANSFER PROTEIN"/>
    <property type="match status" value="1"/>
</dbReference>
<dbReference type="GO" id="GO:0005548">
    <property type="term" value="F:phospholipid transporter activity"/>
    <property type="evidence" value="ECO:0007669"/>
    <property type="project" value="InterPro"/>
</dbReference>
<dbReference type="GO" id="GO:0005794">
    <property type="term" value="C:Golgi apparatus"/>
    <property type="evidence" value="ECO:0007669"/>
    <property type="project" value="TreeGrafter"/>
</dbReference>
<protein>
    <submittedName>
        <fullName evidence="7">Microsomal triglyceride transfer protein large subunit</fullName>
    </submittedName>
</protein>
<dbReference type="AlphaFoldDB" id="A0A6P7FS62"/>
<name>A0A6P7FS62_DIAVI</name>
<evidence type="ECO:0000259" key="6">
    <source>
        <dbReference type="PROSITE" id="PS51211"/>
    </source>
</evidence>
<feature type="domain" description="Vitellogenin" evidence="6">
    <location>
        <begin position="41"/>
        <end position="673"/>
    </location>
</feature>
<dbReference type="GO" id="GO:0016323">
    <property type="term" value="C:basolateral plasma membrane"/>
    <property type="evidence" value="ECO:0007669"/>
    <property type="project" value="TreeGrafter"/>
</dbReference>
<dbReference type="SMART" id="SM00638">
    <property type="entry name" value="LPD_N"/>
    <property type="match status" value="1"/>
</dbReference>
<keyword evidence="3" id="KW-0732">Signal</keyword>
<accession>A0A6P7FS62</accession>
<reference evidence="7" key="1">
    <citation type="submission" date="2025-08" db="UniProtKB">
        <authorList>
            <consortium name="RefSeq"/>
        </authorList>
    </citation>
    <scope>IDENTIFICATION</scope>
    <source>
        <tissue evidence="7">Whole insect</tissue>
    </source>
</reference>
<dbReference type="InterPro" id="IPR015816">
    <property type="entry name" value="Vitellinogen_b-sht_N"/>
</dbReference>
<comment type="subcellular location">
    <subcellularLocation>
        <location evidence="1">Endoplasmic reticulum</location>
    </subcellularLocation>
</comment>
<gene>
    <name evidence="7" type="primary">LOC114333457</name>
</gene>
<keyword evidence="4" id="KW-0256">Endoplasmic reticulum</keyword>
<dbReference type="InterPro" id="IPR001747">
    <property type="entry name" value="Vitellogenin_N"/>
</dbReference>
<evidence type="ECO:0000313" key="7">
    <source>
        <dbReference type="RefSeq" id="XP_028139136.1"/>
    </source>
</evidence>
<dbReference type="Gene3D" id="1.25.10.20">
    <property type="entry name" value="Vitellinogen, superhelical"/>
    <property type="match status" value="1"/>
</dbReference>
<evidence type="ECO:0000256" key="4">
    <source>
        <dbReference type="ARBA" id="ARBA00022824"/>
    </source>
</evidence>
<dbReference type="Pfam" id="PF19444">
    <property type="entry name" value="MTP_lip_bd"/>
    <property type="match status" value="1"/>
</dbReference>
<sequence>MFGFTNSYSILYLLFTISLGLCYGFVLLSSAAGDFNEINVFAKGVSFKYKLQSTVLLNEKGLRGKSVGFFINGELTVDSVWENGDQKLLRMELISPKLHIRSRKAPAPDGFIPHSSKLDTIENKPFLVDWNKGKISKIFLSKSEPVSIKNVKKGMASLFQFQLIDGDLTEIDSSGTCTTSYSSSSPNKFAKIKTNCKSDDLPYTQNKHNMLGVEVESSRMTEYELGSNAFEIKSITSKDSHIAYLAAREEMGNHIESEQTITLTDTSTSKSLEGINIEEVVQKIGKTSGISFHQETLLTEKEPASEEILSFSKTIENLRNQLKNENIGTLKQAKAHIEAVNAGRLAKKEDILKALSSKKNKNILSQLYDILGYVQTQDSHEAVMKTLHFDNENQIDFSERYLWALSFSSQPNPDIIKDILKKYTKTVNIPEKVKETMILTIASMTHKLTKASTNDNRFSLVRDVEETILNELDYAKDEDKFKYFRALKNLKSQTTIPTLLKYIKSGTQKEGVLAWNAIKSFDSSFWNKEVLKSADKSFFQLDRKYDSSSRTIAGDILLESQPSDEVLKDLLNFLTTNDTAYEVKQYMYQRIRMISESDKSFKSRVEQIIKSNKYLNNYSGLSPRGLSTALSRKFLTHPSVNGSLVTLQEMKSGIAKRGTIDIVLQKGDISDELFSLGIFSGGLSNFISSDSEGEETEEESATAGIELTVLDTQIRPFVFFSGQGELMGHVWSGTASDKTPAFQVQALLHDHLEYIRLGSGYIAAINFKGSTSFDLSGKIEISLWNRNAESLVQKSAGVIILGTSTIDTVFVKSKAEFTASIEYRLDLQTDIDFSSGAQLCMRLTQPDTLFRHNIHKVERIPGSKHKMRISRYQKYIIPGTTYALNNKNTEMCNAIFS</sequence>
<dbReference type="PROSITE" id="PS51211">
    <property type="entry name" value="VITELLOGENIN"/>
    <property type="match status" value="1"/>
</dbReference>
<dbReference type="RefSeq" id="XP_028139136.1">
    <property type="nucleotide sequence ID" value="XM_028283335.1"/>
</dbReference>
<dbReference type="PANTHER" id="PTHR13024">
    <property type="entry name" value="MICROSOMAL TRIGLYCERIDE TRANSFER PROTEIN, LARGE SUBUNIT"/>
    <property type="match status" value="1"/>
</dbReference>
<dbReference type="InterPro" id="IPR011030">
    <property type="entry name" value="Lipovitellin_superhlx_dom"/>
</dbReference>
<dbReference type="SUPFAM" id="SSF56968">
    <property type="entry name" value="Lipovitellin-phosvitin complex, beta-sheet shell regions"/>
    <property type="match status" value="1"/>
</dbReference>
<evidence type="ECO:0000256" key="5">
    <source>
        <dbReference type="PROSITE-ProRule" id="PRU00557"/>
    </source>
</evidence>
<dbReference type="InterPro" id="IPR039988">
    <property type="entry name" value="MTTP"/>
</dbReference>
<dbReference type="Pfam" id="PF01347">
    <property type="entry name" value="Vitellogenin_N"/>
    <property type="match status" value="1"/>
</dbReference>